<sequence length="347" mass="38543">MQDSTTGDLLYSACHSNSTPIFPTDGTNVFKLQRRARNGTALAGAGWYDRNKAQTVVRQPDVARSTMGLNIDKKRQASVFFQTEDGLVVNGYFECNMVTGRYLTKGEYLISQTAGVNSIHAETGLSVELLGEENGYRVFFHDSEKRVNVLSYTTSTDWLHLGRISQDEVASMALTSVHSGKKNMTVVFPKDKDNLEISRYFKDDTWRLATLPRPLAINTETNDTDSDQIVLDSSASQNFTLTAWEINSTQLVASVDRSYVRSIFYIGTDTKLHQISNINWQWTPMPDQDARLWPLADAASVALASTNNFDTNEPLEPGKHSAKSQYNQSNCRGTAHDNSVDGLVSGT</sequence>
<dbReference type="Gene3D" id="2.120.10.70">
    <property type="entry name" value="Fucose-specific lectin"/>
    <property type="match status" value="1"/>
</dbReference>
<evidence type="ECO:0008006" key="4">
    <source>
        <dbReference type="Google" id="ProtNLM"/>
    </source>
</evidence>
<dbReference type="EMBL" id="QAPG01001222">
    <property type="protein sequence ID" value="TDZ28167.1"/>
    <property type="molecule type" value="Genomic_DNA"/>
</dbReference>
<evidence type="ECO:0000313" key="3">
    <source>
        <dbReference type="Proteomes" id="UP000295083"/>
    </source>
</evidence>
<dbReference type="Proteomes" id="UP000295083">
    <property type="component" value="Unassembled WGS sequence"/>
</dbReference>
<organism evidence="2 3">
    <name type="scientific">Colletotrichum spinosum</name>
    <dbReference type="NCBI Taxonomy" id="1347390"/>
    <lineage>
        <taxon>Eukaryota</taxon>
        <taxon>Fungi</taxon>
        <taxon>Dikarya</taxon>
        <taxon>Ascomycota</taxon>
        <taxon>Pezizomycotina</taxon>
        <taxon>Sordariomycetes</taxon>
        <taxon>Hypocreomycetidae</taxon>
        <taxon>Glomerellales</taxon>
        <taxon>Glomerellaceae</taxon>
        <taxon>Colletotrichum</taxon>
        <taxon>Colletotrichum orbiculare species complex</taxon>
    </lineage>
</organism>
<dbReference type="SUPFAM" id="SSF89372">
    <property type="entry name" value="Fucose-specific lectin"/>
    <property type="match status" value="1"/>
</dbReference>
<comment type="caution">
    <text evidence="2">The sequence shown here is derived from an EMBL/GenBank/DDBJ whole genome shotgun (WGS) entry which is preliminary data.</text>
</comment>
<evidence type="ECO:0000313" key="2">
    <source>
        <dbReference type="EMBL" id="TDZ28167.1"/>
    </source>
</evidence>
<protein>
    <recommendedName>
        <fullName evidence="4">Fucose-specific lectin</fullName>
    </recommendedName>
</protein>
<feature type="compositionally biased region" description="Polar residues" evidence="1">
    <location>
        <begin position="323"/>
        <end position="332"/>
    </location>
</feature>
<gene>
    <name evidence="2" type="ORF">C8035_v001867</name>
</gene>
<keyword evidence="3" id="KW-1185">Reference proteome</keyword>
<proteinExistence type="predicted"/>
<accession>A0A4R8PRB3</accession>
<name>A0A4R8PRB3_9PEZI</name>
<dbReference type="AlphaFoldDB" id="A0A4R8PRB3"/>
<feature type="region of interest" description="Disordered" evidence="1">
    <location>
        <begin position="308"/>
        <end position="347"/>
    </location>
</feature>
<reference evidence="2 3" key="1">
    <citation type="submission" date="2018-11" db="EMBL/GenBank/DDBJ databases">
        <title>Genome sequence and assembly of Colletotrichum spinosum.</title>
        <authorList>
            <person name="Gan P."/>
            <person name="Shirasu K."/>
        </authorList>
    </citation>
    <scope>NUCLEOTIDE SEQUENCE [LARGE SCALE GENOMIC DNA]</scope>
    <source>
        <strain evidence="2 3">CBS 515.97</strain>
    </source>
</reference>
<evidence type="ECO:0000256" key="1">
    <source>
        <dbReference type="SAM" id="MobiDB-lite"/>
    </source>
</evidence>